<keyword evidence="1" id="KW-0472">Membrane</keyword>
<accession>A0ABW2UUC2</accession>
<feature type="transmembrane region" description="Helical" evidence="1">
    <location>
        <begin position="16"/>
        <end position="35"/>
    </location>
</feature>
<feature type="transmembrane region" description="Helical" evidence="1">
    <location>
        <begin position="184"/>
        <end position="206"/>
    </location>
</feature>
<evidence type="ECO:0000313" key="3">
    <source>
        <dbReference type="Proteomes" id="UP001596620"/>
    </source>
</evidence>
<feature type="transmembrane region" description="Helical" evidence="1">
    <location>
        <begin position="87"/>
        <end position="107"/>
    </location>
</feature>
<organism evidence="2 3">
    <name type="scientific">Lentibacillus kimchii</name>
    <dbReference type="NCBI Taxonomy" id="1542911"/>
    <lineage>
        <taxon>Bacteria</taxon>
        <taxon>Bacillati</taxon>
        <taxon>Bacillota</taxon>
        <taxon>Bacilli</taxon>
        <taxon>Bacillales</taxon>
        <taxon>Bacillaceae</taxon>
        <taxon>Lentibacillus</taxon>
    </lineage>
</organism>
<comment type="caution">
    <text evidence="2">The sequence shown here is derived from an EMBL/GenBank/DDBJ whole genome shotgun (WGS) entry which is preliminary data.</text>
</comment>
<dbReference type="EMBL" id="JBHTGR010000039">
    <property type="protein sequence ID" value="MFC7747522.1"/>
    <property type="molecule type" value="Genomic_DNA"/>
</dbReference>
<feature type="transmembrane region" description="Helical" evidence="1">
    <location>
        <begin position="128"/>
        <end position="155"/>
    </location>
</feature>
<keyword evidence="1" id="KW-0812">Transmembrane</keyword>
<evidence type="ECO:0008006" key="4">
    <source>
        <dbReference type="Google" id="ProtNLM"/>
    </source>
</evidence>
<gene>
    <name evidence="2" type="ORF">ACFQU8_09810</name>
</gene>
<reference evidence="3" key="1">
    <citation type="journal article" date="2019" name="Int. J. Syst. Evol. Microbiol.">
        <title>The Global Catalogue of Microorganisms (GCM) 10K type strain sequencing project: providing services to taxonomists for standard genome sequencing and annotation.</title>
        <authorList>
            <consortium name="The Broad Institute Genomics Platform"/>
            <consortium name="The Broad Institute Genome Sequencing Center for Infectious Disease"/>
            <person name="Wu L."/>
            <person name="Ma J."/>
        </authorList>
    </citation>
    <scope>NUCLEOTIDE SEQUENCE [LARGE SCALE GENOMIC DNA]</scope>
    <source>
        <strain evidence="3">JCM 30234</strain>
    </source>
</reference>
<evidence type="ECO:0000256" key="1">
    <source>
        <dbReference type="SAM" id="Phobius"/>
    </source>
</evidence>
<sequence>MYNKSMILFETKVMGNAFYLPFIGFLLALGQIFWGKDSDLSLLFWSLEFIVTPLSSWWTVFLFYEYYEEEAAELLFSYPISAFKHGLGRILVFLSGYIVLFISLLAVASLADKGAFLVLIVQYIPETLLFSGFAFLAAVIVRNIFVPLIIIIFYITTEFFTKGSLIPWYHAMFFNTSPVQFQDIWSRSLTNLVISVVLMLLGHLYLSKRKRS</sequence>
<name>A0ABW2UUC2_9BACI</name>
<evidence type="ECO:0000313" key="2">
    <source>
        <dbReference type="EMBL" id="MFC7747522.1"/>
    </source>
</evidence>
<keyword evidence="3" id="KW-1185">Reference proteome</keyword>
<feature type="transmembrane region" description="Helical" evidence="1">
    <location>
        <begin position="42"/>
        <end position="67"/>
    </location>
</feature>
<dbReference type="Proteomes" id="UP001596620">
    <property type="component" value="Unassembled WGS sequence"/>
</dbReference>
<keyword evidence="1" id="KW-1133">Transmembrane helix</keyword>
<proteinExistence type="predicted"/>
<protein>
    <recommendedName>
        <fullName evidence="4">ABC transporter permease</fullName>
    </recommendedName>
</protein>